<dbReference type="EMBL" id="CP025066">
    <property type="protein sequence ID" value="AUX10218.1"/>
    <property type="molecule type" value="Genomic_DNA"/>
</dbReference>
<dbReference type="AlphaFoldDB" id="A0A343TM96"/>
<proteinExistence type="predicted"/>
<organism evidence="3 4">
    <name type="scientific">Halalkaliarchaeum desulfuricum</name>
    <dbReference type="NCBI Taxonomy" id="2055893"/>
    <lineage>
        <taxon>Archaea</taxon>
        <taxon>Methanobacteriati</taxon>
        <taxon>Methanobacteriota</taxon>
        <taxon>Stenosarchaea group</taxon>
        <taxon>Halobacteria</taxon>
        <taxon>Halobacteriales</taxon>
        <taxon>Haloferacaceae</taxon>
        <taxon>Halalkaliarchaeum</taxon>
    </lineage>
</organism>
<protein>
    <submittedName>
        <fullName evidence="3">Uncharacterized protein</fullName>
    </submittedName>
</protein>
<dbReference type="KEGG" id="hdf:AArcSl_2599"/>
<accession>A0A343TM96</accession>
<keyword evidence="2" id="KW-1133">Transmembrane helix</keyword>
<keyword evidence="2" id="KW-0812">Transmembrane</keyword>
<dbReference type="RefSeq" id="WP_119820109.1">
    <property type="nucleotide sequence ID" value="NZ_CP025066.1"/>
</dbReference>
<name>A0A343TM96_9EURY</name>
<keyword evidence="4" id="KW-1185">Reference proteome</keyword>
<gene>
    <name evidence="3" type="ORF">AArcSl_2599</name>
</gene>
<feature type="region of interest" description="Disordered" evidence="1">
    <location>
        <begin position="1"/>
        <end position="36"/>
    </location>
</feature>
<evidence type="ECO:0000313" key="4">
    <source>
        <dbReference type="Proteomes" id="UP000263012"/>
    </source>
</evidence>
<sequence length="111" mass="12233">MSERTHDRPDEPSESTADGTTTAVEESRPAEESPSLEDLTLPERVLLAAIQDPVRGVVVVVLLLFAISFLIALAFIYPLVAAAFFLFSAIVLLAFVGYGIRQFRARERPEQ</sequence>
<dbReference type="GeneID" id="37878958"/>
<evidence type="ECO:0000256" key="2">
    <source>
        <dbReference type="SAM" id="Phobius"/>
    </source>
</evidence>
<feature type="transmembrane region" description="Helical" evidence="2">
    <location>
        <begin position="82"/>
        <end position="100"/>
    </location>
</feature>
<evidence type="ECO:0000256" key="1">
    <source>
        <dbReference type="SAM" id="MobiDB-lite"/>
    </source>
</evidence>
<evidence type="ECO:0000313" key="3">
    <source>
        <dbReference type="EMBL" id="AUX10218.1"/>
    </source>
</evidence>
<reference evidence="4" key="1">
    <citation type="submission" date="2017-11" db="EMBL/GenBank/DDBJ databases">
        <title>Phenotypic and genomic properties of facultatively anaerobic sulfur-reducing natronoarchaea from hypersaline soda lakes.</title>
        <authorList>
            <person name="Sorokin D.Y."/>
            <person name="Kublanov I.V."/>
            <person name="Roman P."/>
            <person name="Sinninghe Damste J.S."/>
            <person name="Golyshin P.N."/>
            <person name="Rojo D."/>
            <person name="Ciordia S."/>
            <person name="Mena M.D.C."/>
            <person name="Ferrer M."/>
            <person name="Messina E."/>
            <person name="Smedile F."/>
            <person name="La Spada G."/>
            <person name="La Cono V."/>
            <person name="Yakimov M.M."/>
        </authorList>
    </citation>
    <scope>NUCLEOTIDE SEQUENCE [LARGE SCALE GENOMIC DNA]</scope>
    <source>
        <strain evidence="4">AArc-Sl</strain>
    </source>
</reference>
<feature type="compositionally biased region" description="Basic and acidic residues" evidence="1">
    <location>
        <begin position="1"/>
        <end position="11"/>
    </location>
</feature>
<feature type="transmembrane region" description="Helical" evidence="2">
    <location>
        <begin position="54"/>
        <end position="76"/>
    </location>
</feature>
<keyword evidence="2" id="KW-0472">Membrane</keyword>
<dbReference type="Proteomes" id="UP000263012">
    <property type="component" value="Chromosome"/>
</dbReference>
<feature type="compositionally biased region" description="Polar residues" evidence="1">
    <location>
        <begin position="14"/>
        <end position="24"/>
    </location>
</feature>